<keyword evidence="1" id="KW-0472">Membrane</keyword>
<feature type="transmembrane region" description="Helical" evidence="1">
    <location>
        <begin position="204"/>
        <end position="226"/>
    </location>
</feature>
<reference evidence="2 3" key="1">
    <citation type="submission" date="2018-08" db="EMBL/GenBank/DDBJ databases">
        <title>Cellulomonas rhizosphaerae sp. nov., a novel actinomycete isolated from soil.</title>
        <authorList>
            <person name="Tian Y."/>
        </authorList>
    </citation>
    <scope>NUCLEOTIDE SEQUENCE [LARGE SCALE GENOMIC DNA]</scope>
    <source>
        <strain evidence="2 3">NEAU-TCZ24</strain>
    </source>
</reference>
<dbReference type="OrthoDB" id="4698148at2"/>
<sequence>MTTTATPAPLRQVTRRPRRASWTVVTLTSVAIATYAVSPYLVQSLEALAADDAGLASGYAGRSAAILAAFYVHVVAGGIALLVGPFQFWAGLRRRRPVVHRALGRVYLGAVGIAGLGALALAPFNTAGIVGFFGFGTLAVLWLLTAWRGYRAIRSGDVRAHQAWMIRNFALTYAAVMLRAWTGVLIAAQVPFVSGAFDAEAAFANAYAAVPFLCWLPNLVVAEWLVRRRGLPTLRITEPARATQG</sequence>
<keyword evidence="3" id="KW-1185">Reference proteome</keyword>
<feature type="transmembrane region" description="Helical" evidence="1">
    <location>
        <begin position="128"/>
        <end position="147"/>
    </location>
</feature>
<proteinExistence type="predicted"/>
<dbReference type="AlphaFoldDB" id="A0A413RIS8"/>
<dbReference type="RefSeq" id="WP_118768132.1">
    <property type="nucleotide sequence ID" value="NZ_QWKP01000215.1"/>
</dbReference>
<evidence type="ECO:0000313" key="3">
    <source>
        <dbReference type="Proteomes" id="UP000283374"/>
    </source>
</evidence>
<dbReference type="Proteomes" id="UP000283374">
    <property type="component" value="Unassembled WGS sequence"/>
</dbReference>
<feature type="transmembrane region" description="Helical" evidence="1">
    <location>
        <begin position="168"/>
        <end position="192"/>
    </location>
</feature>
<evidence type="ECO:0000256" key="1">
    <source>
        <dbReference type="SAM" id="Phobius"/>
    </source>
</evidence>
<dbReference type="Pfam" id="PF10067">
    <property type="entry name" value="DUF2306"/>
    <property type="match status" value="1"/>
</dbReference>
<evidence type="ECO:0000313" key="2">
    <source>
        <dbReference type="EMBL" id="RHA38314.1"/>
    </source>
</evidence>
<organism evidence="2 3">
    <name type="scientific">Cellulomonas rhizosphaerae</name>
    <dbReference type="NCBI Taxonomy" id="2293719"/>
    <lineage>
        <taxon>Bacteria</taxon>
        <taxon>Bacillati</taxon>
        <taxon>Actinomycetota</taxon>
        <taxon>Actinomycetes</taxon>
        <taxon>Micrococcales</taxon>
        <taxon>Cellulomonadaceae</taxon>
        <taxon>Cellulomonas</taxon>
    </lineage>
</organism>
<feature type="transmembrane region" description="Helical" evidence="1">
    <location>
        <begin position="62"/>
        <end position="90"/>
    </location>
</feature>
<feature type="transmembrane region" description="Helical" evidence="1">
    <location>
        <begin position="20"/>
        <end position="42"/>
    </location>
</feature>
<comment type="caution">
    <text evidence="2">The sequence shown here is derived from an EMBL/GenBank/DDBJ whole genome shotgun (WGS) entry which is preliminary data.</text>
</comment>
<name>A0A413RIS8_9CELL</name>
<keyword evidence="1" id="KW-1133">Transmembrane helix</keyword>
<gene>
    <name evidence="2" type="ORF">D1825_14550</name>
</gene>
<dbReference type="InterPro" id="IPR018750">
    <property type="entry name" value="DUF2306_membrane"/>
</dbReference>
<accession>A0A413RIS8</accession>
<feature type="transmembrane region" description="Helical" evidence="1">
    <location>
        <begin position="102"/>
        <end position="122"/>
    </location>
</feature>
<protein>
    <submittedName>
        <fullName evidence="2">DUF2306 domain-containing protein</fullName>
    </submittedName>
</protein>
<dbReference type="EMBL" id="QWKP01000215">
    <property type="protein sequence ID" value="RHA38314.1"/>
    <property type="molecule type" value="Genomic_DNA"/>
</dbReference>
<keyword evidence="1" id="KW-0812">Transmembrane</keyword>